<evidence type="ECO:0000313" key="4">
    <source>
        <dbReference type="WBParaSite" id="SSLN_0000427601-mRNA-1"/>
    </source>
</evidence>
<reference evidence="2 3" key="2">
    <citation type="submission" date="2018-11" db="EMBL/GenBank/DDBJ databases">
        <authorList>
            <consortium name="Pathogen Informatics"/>
        </authorList>
    </citation>
    <scope>NUCLEOTIDE SEQUENCE [LARGE SCALE GENOMIC DNA]</scope>
    <source>
        <strain evidence="2 3">NST_G2</strain>
    </source>
</reference>
<organism evidence="4">
    <name type="scientific">Schistocephalus solidus</name>
    <name type="common">Tapeworm</name>
    <dbReference type="NCBI Taxonomy" id="70667"/>
    <lineage>
        <taxon>Eukaryota</taxon>
        <taxon>Metazoa</taxon>
        <taxon>Spiralia</taxon>
        <taxon>Lophotrochozoa</taxon>
        <taxon>Platyhelminthes</taxon>
        <taxon>Cestoda</taxon>
        <taxon>Eucestoda</taxon>
        <taxon>Diphyllobothriidea</taxon>
        <taxon>Diphyllobothriidae</taxon>
        <taxon>Schistocephalus</taxon>
    </lineage>
</organism>
<evidence type="ECO:0000313" key="3">
    <source>
        <dbReference type="Proteomes" id="UP000275846"/>
    </source>
</evidence>
<dbReference type="AlphaFoldDB" id="A0A183SIT4"/>
<feature type="region of interest" description="Disordered" evidence="1">
    <location>
        <begin position="40"/>
        <end position="105"/>
    </location>
</feature>
<gene>
    <name evidence="2" type="ORF">SSLN_LOCUS4132</name>
</gene>
<accession>A0A183SIT4</accession>
<name>A0A183SIT4_SCHSO</name>
<protein>
    <submittedName>
        <fullName evidence="2 4">Uncharacterized protein</fullName>
    </submittedName>
</protein>
<dbReference type="OrthoDB" id="6316315at2759"/>
<feature type="compositionally biased region" description="Polar residues" evidence="1">
    <location>
        <begin position="40"/>
        <end position="55"/>
    </location>
</feature>
<dbReference type="EMBL" id="UYSU01032756">
    <property type="protein sequence ID" value="VDL90517.1"/>
    <property type="molecule type" value="Genomic_DNA"/>
</dbReference>
<evidence type="ECO:0000313" key="2">
    <source>
        <dbReference type="EMBL" id="VDL90517.1"/>
    </source>
</evidence>
<reference evidence="4" key="1">
    <citation type="submission" date="2016-06" db="UniProtKB">
        <authorList>
            <consortium name="WormBaseParasite"/>
        </authorList>
    </citation>
    <scope>IDENTIFICATION</scope>
</reference>
<dbReference type="WBParaSite" id="SSLN_0000427601-mRNA-1">
    <property type="protein sequence ID" value="SSLN_0000427601-mRNA-1"/>
    <property type="gene ID" value="SSLN_0000427601"/>
</dbReference>
<feature type="compositionally biased region" description="Basic residues" evidence="1">
    <location>
        <begin position="96"/>
        <end position="105"/>
    </location>
</feature>
<evidence type="ECO:0000256" key="1">
    <source>
        <dbReference type="SAM" id="MobiDB-lite"/>
    </source>
</evidence>
<sequence>MWNRHGIHLNTKLRMYKAIVLTKLLYGGGDLDRLLEPNQESESLPWQLPPQNTESKLARQDPGHESPGADRNPQHPRHAEVSETVMERPPNVTTGARRKGGQKRRYRDTLKKYLKELQLNPVTWVNLTLDRPAWIRSVKTGAEIYEANRIAAAKAKTGGSQVTSTADQRRQCPSPANVLTLSTHIPRANQPVRTSSNSMQQQSHYMNLCHTCLRPHDHDHPNHC</sequence>
<feature type="compositionally biased region" description="Basic and acidic residues" evidence="1">
    <location>
        <begin position="56"/>
        <end position="68"/>
    </location>
</feature>
<dbReference type="Proteomes" id="UP000275846">
    <property type="component" value="Unassembled WGS sequence"/>
</dbReference>
<proteinExistence type="predicted"/>
<keyword evidence="3" id="KW-1185">Reference proteome</keyword>